<keyword evidence="6" id="KW-0966">Cell projection</keyword>
<evidence type="ECO:0000313" key="13">
    <source>
        <dbReference type="EMBL" id="HEC06218.1"/>
    </source>
</evidence>
<evidence type="ECO:0000256" key="5">
    <source>
        <dbReference type="ARBA" id="ARBA00023069"/>
    </source>
</evidence>
<feature type="domain" description="DUF7948" evidence="12">
    <location>
        <begin position="55"/>
        <end position="252"/>
    </location>
</feature>
<comment type="caution">
    <text evidence="13">The sequence shown here is derived from an EMBL/GenBank/DDBJ whole genome shotgun (WGS) entry which is preliminary data.</text>
</comment>
<sequence length="1645" mass="174410">MKLLSLACSFFARNIPQFLPRYFVSIILCLASVNVLAHSNYHGDQSAKGILQLPFIENRGQLKNGHVPFFGQAAGYDVQVGRAGIKYVVHGRKNVPSWSIRENLVGVSDLQVVGGKPAPTRVSFFLGRHSSSWASNLPAYTSVSLGEPVKGIHLSLRLSEGVAEKIIRLDSGKEIEQLRFSLHGIESLDVDKRGRLLLKKGSESVHFSAPVAFQEVAGKRVAVEVAYHLTGKNEYGFTLGDFDASLPVTVDPGLVASTFLGGDGTYDRGNDIHLDASGNIYVVGSISLPYGTDYDGSFPMLPGSYDDSYNGSTEIFIAKFSPDLKTLLAVTFLGGSRSDWGNALAIAPNGDVFVTGGTSDGSVFPTTTGAYQTSDQWNAKNTFASYIARLDANLGQLKSSTLFDLQAWSNTNLQDIALDASGNVYVAGSTDADGLPAGGFDVTGNGWSDALVAKLSNDLSSLLGATFLGGEAADEAHSISVDGQGWVFVAGDTLASYNNTDGATYGSFPTTTGAFQENLSGCRHAFVSRFDSNLSSLQASSLVGLPGYNCGYSNGRGYVVGVDLLLDGTGRPYLAGWANSSGLPIRGGFQAIYKSSLNYYDLFVLRLDATLSDVQAVTYLGDTGSSWDSDYPSPDLAMDPEGNVFITATVGSGNMPLSVDAYNPSFNQDTYLYAASDAYVAKMTPDLDHLLYGTFLGGKGYDTVLGLAVDPNGQMLVTGQTRDTGDPAGNFPTTAGAFDTHVGEGREDVFVSKLDIPENLVVSVKGPTIMIPGERADFILTYKNALKTTARNVVIVVDLPKELAFVTTGTGGTFNTTGRCDNQMYWLMGDLAPQAQGTLSFRVEVPAGTPNGDFEVLARIAAENYTSSTFDVSDYLNATPREVRSTIQLSAGELSSLLGTHLHIARLLEYSRQHGYVFLNNATHTVFNTGEETWSLYMLAPGDGSPAILSGDDNAALVEVYRGDIYTLFDETGGFVRDQVQGTLEPFGSWADSMGSSPGFSDASPLTADASGGFAYSRCLFNCSLNTIPAFAMGKVHSIYSGLSYTVDCVKCAQAAKNGQASSSVDCAKCLAGTVDKVVNLPKKIPGIGDMVSVATDLAKCKSDCEKDPSKHVCTKDSYDCSCFGSWLLSPFTEGVVCKTICNKTTGTYAPASKTLYCAASDVCVAGSCNSTGYESCCVEKKKRCPDDNPSCRKNKPRSKVRKSHDPNAKLAFPEGEIAAGTVISYTLQYENTGAGDALEVFLVDKLPEELDQSTLQIHNGGTYSADTRLLIWEVGDVAAGAGGEVRYEVAARTDLPAGAEIANTAQVYFPSAREITPTNVVLHVVGNVVAHDQTINTTAGVATGILLSGSAPGSPDYELLTKPLHGTLNGTPPNVTYTSENQFSGVDRFSFRVLSGATASAAADVFIEIAPGTDVTPPEISERWPADGAIGIGIQSDPMSTDPDQYTPVVWARFSEPMDPDTITTSTFSMSGVPGTVKYRRENRTAFFSPSVPLGAGQTYTVTIDGVKDESDNMLKTAATWSFTTAAEASISVGYPAGLKYMEFGKRDVSSSSSQLVVVKNKGTGNLHIGTISITGNAFSLPTNPCAGLQLGPGESCVFNIVFSPSSTGAYQGSVQISTDDPQLPDYAGTIKGEAAEFPPDECY</sequence>
<comment type="subcellular location">
    <subcellularLocation>
        <location evidence="1">Cell projection</location>
        <location evidence="1">Cilium</location>
    </subcellularLocation>
    <subcellularLocation>
        <location evidence="2">Cytoplasm</location>
    </subcellularLocation>
</comment>
<dbReference type="Pfam" id="PF25778">
    <property type="entry name" value="DUF7948"/>
    <property type="match status" value="1"/>
</dbReference>
<dbReference type="Pfam" id="PF01345">
    <property type="entry name" value="DUF11"/>
    <property type="match status" value="1"/>
</dbReference>
<feature type="domain" description="DUF7619" evidence="11">
    <location>
        <begin position="1206"/>
        <end position="1320"/>
    </location>
</feature>
<evidence type="ECO:0000259" key="8">
    <source>
        <dbReference type="Pfam" id="PF01345"/>
    </source>
</evidence>
<evidence type="ECO:0000259" key="12">
    <source>
        <dbReference type="Pfam" id="PF25778"/>
    </source>
</evidence>
<dbReference type="Pfam" id="PF24595">
    <property type="entry name" value="DUF7619"/>
    <property type="match status" value="1"/>
</dbReference>
<keyword evidence="5" id="KW-0969">Cilium</keyword>
<evidence type="ECO:0000256" key="2">
    <source>
        <dbReference type="ARBA" id="ARBA00004496"/>
    </source>
</evidence>
<feature type="domain" description="HYDIN/VesB/CFA65-like Ig-like" evidence="10">
    <location>
        <begin position="1542"/>
        <end position="1634"/>
    </location>
</feature>
<proteinExistence type="predicted"/>
<evidence type="ECO:0000256" key="6">
    <source>
        <dbReference type="ARBA" id="ARBA00023273"/>
    </source>
</evidence>
<dbReference type="Pfam" id="PF06739">
    <property type="entry name" value="SBBP"/>
    <property type="match status" value="1"/>
</dbReference>
<organism evidence="13">
    <name type="scientific">Thiolapillus brandeum</name>
    <dbReference type="NCBI Taxonomy" id="1076588"/>
    <lineage>
        <taxon>Bacteria</taxon>
        <taxon>Pseudomonadati</taxon>
        <taxon>Pseudomonadota</taxon>
        <taxon>Gammaproteobacteria</taxon>
        <taxon>Chromatiales</taxon>
        <taxon>Sedimenticolaceae</taxon>
        <taxon>Thiolapillus</taxon>
    </lineage>
</organism>
<keyword evidence="3" id="KW-0963">Cytoplasm</keyword>
<dbReference type="InterPro" id="IPR014755">
    <property type="entry name" value="Cu-Rt/internalin_Ig-like"/>
</dbReference>
<evidence type="ECO:0000259" key="10">
    <source>
        <dbReference type="Pfam" id="PF22544"/>
    </source>
</evidence>
<dbReference type="EMBL" id="DRLF01000183">
    <property type="protein sequence ID" value="HEC06218.1"/>
    <property type="molecule type" value="Genomic_DNA"/>
</dbReference>
<evidence type="ECO:0000256" key="3">
    <source>
        <dbReference type="ARBA" id="ARBA00022490"/>
    </source>
</evidence>
<dbReference type="InterPro" id="IPR055353">
    <property type="entry name" value="DUF7619"/>
</dbReference>
<feature type="domain" description="DUF11" evidence="8">
    <location>
        <begin position="771"/>
        <end position="864"/>
    </location>
</feature>
<dbReference type="Pfam" id="PF13205">
    <property type="entry name" value="Big_5"/>
    <property type="match status" value="1"/>
</dbReference>
<dbReference type="InterPro" id="IPR013783">
    <property type="entry name" value="Ig-like_fold"/>
</dbReference>
<dbReference type="InterPro" id="IPR001434">
    <property type="entry name" value="OmcB-like_DUF11"/>
</dbReference>
<dbReference type="SUPFAM" id="SSF63829">
    <property type="entry name" value="Calcium-dependent phosphotriesterase"/>
    <property type="match status" value="1"/>
</dbReference>
<dbReference type="GO" id="GO:0005737">
    <property type="term" value="C:cytoplasm"/>
    <property type="evidence" value="ECO:0007669"/>
    <property type="project" value="UniProtKB-SubCell"/>
</dbReference>
<dbReference type="InterPro" id="IPR032812">
    <property type="entry name" value="SbsA_Ig"/>
</dbReference>
<dbReference type="SUPFAM" id="SSF50952">
    <property type="entry name" value="Soluble quinoprotein glucose dehydrogenase"/>
    <property type="match status" value="1"/>
</dbReference>
<gene>
    <name evidence="13" type="ORF">ENJ12_05175</name>
</gene>
<accession>A0A831RY25</accession>
<evidence type="ECO:0000256" key="4">
    <source>
        <dbReference type="ARBA" id="ARBA00022729"/>
    </source>
</evidence>
<feature type="non-terminal residue" evidence="13">
    <location>
        <position position="1645"/>
    </location>
</feature>
<dbReference type="PANTHER" id="PTHR35580">
    <property type="entry name" value="CELL SURFACE GLYCOPROTEIN (S-LAYER PROTEIN)-LIKE PROTEIN"/>
    <property type="match status" value="1"/>
</dbReference>
<protein>
    <submittedName>
        <fullName evidence="13">DUF11 domain-containing protein</fullName>
    </submittedName>
</protein>
<dbReference type="PANTHER" id="PTHR35580:SF1">
    <property type="entry name" value="PHYTASE-LIKE DOMAIN-CONTAINING PROTEIN"/>
    <property type="match status" value="1"/>
</dbReference>
<dbReference type="Proteomes" id="UP000886339">
    <property type="component" value="Unassembled WGS sequence"/>
</dbReference>
<dbReference type="InterPro" id="IPR057708">
    <property type="entry name" value="DUF7948"/>
</dbReference>
<evidence type="ECO:0000256" key="7">
    <source>
        <dbReference type="SAM" id="MobiDB-lite"/>
    </source>
</evidence>
<feature type="compositionally biased region" description="Basic residues" evidence="7">
    <location>
        <begin position="1193"/>
        <end position="1203"/>
    </location>
</feature>
<dbReference type="InterPro" id="IPR011041">
    <property type="entry name" value="Quinoprot_gluc/sorb_DH_b-prop"/>
</dbReference>
<dbReference type="InterPro" id="IPR010620">
    <property type="entry name" value="SBBP_repeat"/>
</dbReference>
<reference evidence="13" key="1">
    <citation type="journal article" date="2020" name="mSystems">
        <title>Genome- and Community-Level Interaction Insights into Carbon Utilization and Element Cycling Functions of Hydrothermarchaeota in Hydrothermal Sediment.</title>
        <authorList>
            <person name="Zhou Z."/>
            <person name="Liu Y."/>
            <person name="Xu W."/>
            <person name="Pan J."/>
            <person name="Luo Z.H."/>
            <person name="Li M."/>
        </authorList>
    </citation>
    <scope>NUCLEOTIDE SEQUENCE [LARGE SCALE GENOMIC DNA]</scope>
    <source>
        <strain evidence="13">HyVt-458</strain>
    </source>
</reference>
<name>A0A831RY25_9GAMM</name>
<evidence type="ECO:0000259" key="9">
    <source>
        <dbReference type="Pfam" id="PF13205"/>
    </source>
</evidence>
<feature type="domain" description="SbsA Ig-like" evidence="9">
    <location>
        <begin position="1415"/>
        <end position="1526"/>
    </location>
</feature>
<dbReference type="InterPro" id="IPR053879">
    <property type="entry name" value="HYDIN_VesB_CFA65-like_Ig"/>
</dbReference>
<feature type="region of interest" description="Disordered" evidence="7">
    <location>
        <begin position="1186"/>
        <end position="1206"/>
    </location>
</feature>
<dbReference type="Pfam" id="PF22544">
    <property type="entry name" value="HYDIN_VesB_CFA65-like_Ig"/>
    <property type="match status" value="1"/>
</dbReference>
<keyword evidence="4" id="KW-0732">Signal</keyword>
<dbReference type="Gene3D" id="2.60.40.1220">
    <property type="match status" value="1"/>
</dbReference>
<dbReference type="NCBIfam" id="NF012200">
    <property type="entry name" value="choice_anch_D"/>
    <property type="match status" value="1"/>
</dbReference>
<evidence type="ECO:0000259" key="11">
    <source>
        <dbReference type="Pfam" id="PF24595"/>
    </source>
</evidence>
<evidence type="ECO:0000256" key="1">
    <source>
        <dbReference type="ARBA" id="ARBA00004138"/>
    </source>
</evidence>
<dbReference type="InterPro" id="IPR052918">
    <property type="entry name" value="Motility_Chemotaxis_Reg"/>
</dbReference>
<dbReference type="Gene3D" id="2.60.40.10">
    <property type="entry name" value="Immunoglobulins"/>
    <property type="match status" value="1"/>
</dbReference>